<dbReference type="Proteomes" id="UP000414233">
    <property type="component" value="Unassembled WGS sequence"/>
</dbReference>
<dbReference type="AlphaFoldDB" id="A0A5E4Z8P3"/>
<accession>A0A5E4Z8P3</accession>
<sequence>MKPNIYAIPRATRVPRRGKKSAARRRTTREDTLDAATVDEAALAPLPTGSTTYDGLLLANVKDLPLTISFPTPPNAAPGFGDTVQLRIDGIDYGDPIPITVDDEGGIMTVEIAPEAREEERKYVVTYIARYISGGGSDTSFPVQFIVDLTPPGNPFLGELEFPTDIEENGLDGPTLDGPPYNGTLTAMVPSYQGMAEGDIVVPMIGSTELDGVEVPVGGVGVEIELPYPRADLENAGDGRLAFAYRVTDRAGNASPASAPNYIDVFLSGGIDDLLAPTVAEVEEGGLIDEQLARAQVTVVIPGHDSIEEGDGIVIHWGGRPQAAIPVRAEDVGQDPLMEVKMPYSELHAEFFGEPPTDPDETPKQADVLYQVKRDNFTRGTSPALPVDVDLTTAGGPDPDPGTPEHENLAKPIVRSASWTGGAPENEIPIEDSNSDATAIIAWYDVSEPEPGEVFQAGDEITLYWKDKIIGNRVVSGTDVTDKLDLNITVPAAEIIEGGSGIIPVHYTITRALSLPGQNNVALSPTQDVTVVSAGDLPGGGDPLEPARWMGVNEHNTINQAEAIDGTTIGIRKYANIDIGDRIELHYEALDWVDNSPIPGAEADISKTVGQDDVADPDEEYVYLLIPEAPLMAVLAAQKKLADATVTYKVTNASGSVEENEGKHAYIDLRGSKAM</sequence>
<evidence type="ECO:0000313" key="3">
    <source>
        <dbReference type="Proteomes" id="UP000414233"/>
    </source>
</evidence>
<evidence type="ECO:0000313" key="2">
    <source>
        <dbReference type="EMBL" id="VVE57506.1"/>
    </source>
</evidence>
<feature type="region of interest" description="Disordered" evidence="1">
    <location>
        <begin position="381"/>
        <end position="407"/>
    </location>
</feature>
<proteinExistence type="predicted"/>
<organism evidence="2 3">
    <name type="scientific">Pandoraea terrae</name>
    <dbReference type="NCBI Taxonomy" id="1537710"/>
    <lineage>
        <taxon>Bacteria</taxon>
        <taxon>Pseudomonadati</taxon>
        <taxon>Pseudomonadota</taxon>
        <taxon>Betaproteobacteria</taxon>
        <taxon>Burkholderiales</taxon>
        <taxon>Burkholderiaceae</taxon>
        <taxon>Pandoraea</taxon>
    </lineage>
</organism>
<dbReference type="OrthoDB" id="8939899at2"/>
<dbReference type="RefSeq" id="WP_150699845.1">
    <property type="nucleotide sequence ID" value="NZ_CABPRZ010000034.1"/>
</dbReference>
<protein>
    <submittedName>
        <fullName evidence="2">Uncharacterized protein</fullName>
    </submittedName>
</protein>
<name>A0A5E4Z8P3_9BURK</name>
<reference evidence="2 3" key="1">
    <citation type="submission" date="2019-08" db="EMBL/GenBank/DDBJ databases">
        <authorList>
            <person name="Peeters C."/>
        </authorList>
    </citation>
    <scope>NUCLEOTIDE SEQUENCE [LARGE SCALE GENOMIC DNA]</scope>
    <source>
        <strain evidence="2 3">LMG 30175</strain>
    </source>
</reference>
<gene>
    <name evidence="2" type="ORF">PTE30175_05106</name>
</gene>
<dbReference type="EMBL" id="CABPRZ010000034">
    <property type="protein sequence ID" value="VVE57506.1"/>
    <property type="molecule type" value="Genomic_DNA"/>
</dbReference>
<keyword evidence="3" id="KW-1185">Reference proteome</keyword>
<evidence type="ECO:0000256" key="1">
    <source>
        <dbReference type="SAM" id="MobiDB-lite"/>
    </source>
</evidence>